<evidence type="ECO:0000313" key="2">
    <source>
        <dbReference type="Proteomes" id="UP000007796"/>
    </source>
</evidence>
<dbReference type="Proteomes" id="UP000007796">
    <property type="component" value="Unassembled WGS sequence"/>
</dbReference>
<reference evidence="1 2" key="1">
    <citation type="journal article" date="2011" name="Proc. Natl. Acad. Sci. U.S.A.">
        <title>Genome and transcriptome analyses of the mountain pine beetle-fungal symbiont Grosmannia clavigera, a lodgepole pine pathogen.</title>
        <authorList>
            <person name="DiGuistini S."/>
            <person name="Wang Y."/>
            <person name="Liao N.Y."/>
            <person name="Taylor G."/>
            <person name="Tanguay P."/>
            <person name="Feau N."/>
            <person name="Henrissat B."/>
            <person name="Chan S.K."/>
            <person name="Hesse-Orce U."/>
            <person name="Alamouti S.M."/>
            <person name="Tsui C.K.M."/>
            <person name="Docking R.T."/>
            <person name="Levasseur A."/>
            <person name="Haridas S."/>
            <person name="Robertson G."/>
            <person name="Birol I."/>
            <person name="Holt R.A."/>
            <person name="Marra M.A."/>
            <person name="Hamelin R.C."/>
            <person name="Hirst M."/>
            <person name="Jones S.J.M."/>
            <person name="Bohlmann J."/>
            <person name="Breuil C."/>
        </authorList>
    </citation>
    <scope>NUCLEOTIDE SEQUENCE [LARGE SCALE GENOMIC DNA]</scope>
    <source>
        <strain evidence="2">kw1407 / UAMH 11150</strain>
    </source>
</reference>
<dbReference type="GO" id="GO:0047617">
    <property type="term" value="F:fatty acyl-CoA hydrolase activity"/>
    <property type="evidence" value="ECO:0007669"/>
    <property type="project" value="TreeGrafter"/>
</dbReference>
<gene>
    <name evidence="1" type="ORF">CMQ_7056</name>
</gene>
<dbReference type="SUPFAM" id="SSF54637">
    <property type="entry name" value="Thioesterase/thiol ester dehydrase-isomerase"/>
    <property type="match status" value="1"/>
</dbReference>
<dbReference type="eggNOG" id="ENOG502S78C">
    <property type="taxonomic scope" value="Eukaryota"/>
</dbReference>
<dbReference type="Gene3D" id="3.10.129.10">
    <property type="entry name" value="Hotdog Thioesterase"/>
    <property type="match status" value="1"/>
</dbReference>
<dbReference type="GeneID" id="25980558"/>
<keyword evidence="2" id="KW-1185">Reference proteome</keyword>
<protein>
    <recommendedName>
        <fullName evidence="3">Thioesterase thiol ester dehydrase-isomerase</fullName>
    </recommendedName>
</protein>
<dbReference type="InterPro" id="IPR050563">
    <property type="entry name" value="4-hydroxybenzoyl-CoA_TE"/>
</dbReference>
<accession>F0XP04</accession>
<dbReference type="RefSeq" id="XP_014169536.1">
    <property type="nucleotide sequence ID" value="XM_014314061.1"/>
</dbReference>
<dbReference type="CDD" id="cd00586">
    <property type="entry name" value="4HBT"/>
    <property type="match status" value="1"/>
</dbReference>
<dbReference type="Pfam" id="PF13279">
    <property type="entry name" value="4HBT_2"/>
    <property type="match status" value="1"/>
</dbReference>
<dbReference type="InterPro" id="IPR029069">
    <property type="entry name" value="HotDog_dom_sf"/>
</dbReference>
<dbReference type="PANTHER" id="PTHR31793">
    <property type="entry name" value="4-HYDROXYBENZOYL-COA THIOESTERASE FAMILY MEMBER"/>
    <property type="match status" value="1"/>
</dbReference>
<dbReference type="EMBL" id="GL629801">
    <property type="protein sequence ID" value="EFX00054.1"/>
    <property type="molecule type" value="Genomic_DNA"/>
</dbReference>
<sequence length="306" mass="34170">MLALRRRNWAVGAAWLANVLRSQASSSPTASRLRLGPAYSTAGVATSEDSAVPPLPPARWLSDLRTRIGKCIIFGCTQSQIREAAGVLRVLATEWRQLTAGSEGFLTGPRRGLEGQKVAWGEMDSFGHVNNVIYSRYAETARVNWVVNFAVRVDPAHGTLWSGLMSTRSVGLIMKSLKTEFKFPMTYPDSISVYHKLRVPPATNSTSTSLLLDCMVLSHRQMRIAARTFEDIAIYDYRVARKTEMPEFMHNVLVDVWRQQQDETVRARTRIWELARAVEQLEKKTWDRPDAVEDVGSAAGGTAIMS</sequence>
<name>F0XP04_GROCL</name>
<evidence type="ECO:0000313" key="1">
    <source>
        <dbReference type="EMBL" id="EFX00054.1"/>
    </source>
</evidence>
<dbReference type="InParanoid" id="F0XP04"/>
<dbReference type="HOGENOM" id="CLU_065192_0_0_1"/>
<dbReference type="OrthoDB" id="5538558at2759"/>
<dbReference type="AlphaFoldDB" id="F0XP04"/>
<organism evidence="2">
    <name type="scientific">Grosmannia clavigera (strain kw1407 / UAMH 11150)</name>
    <name type="common">Blue stain fungus</name>
    <name type="synonym">Graphiocladiella clavigera</name>
    <dbReference type="NCBI Taxonomy" id="655863"/>
    <lineage>
        <taxon>Eukaryota</taxon>
        <taxon>Fungi</taxon>
        <taxon>Dikarya</taxon>
        <taxon>Ascomycota</taxon>
        <taxon>Pezizomycotina</taxon>
        <taxon>Sordariomycetes</taxon>
        <taxon>Sordariomycetidae</taxon>
        <taxon>Ophiostomatales</taxon>
        <taxon>Ophiostomataceae</taxon>
        <taxon>Leptographium</taxon>
    </lineage>
</organism>
<dbReference type="PANTHER" id="PTHR31793:SF39">
    <property type="entry name" value="THIOESTERASE_THIOL ESTER DEHYDRASE-ISOMERASE"/>
    <property type="match status" value="1"/>
</dbReference>
<evidence type="ECO:0008006" key="3">
    <source>
        <dbReference type="Google" id="ProtNLM"/>
    </source>
</evidence>
<proteinExistence type="predicted"/>